<dbReference type="Pfam" id="PF17396">
    <property type="entry name" value="DUF1611_N"/>
    <property type="match status" value="1"/>
</dbReference>
<dbReference type="NCBIfam" id="NF041892">
    <property type="entry name" value="DgcN"/>
    <property type="match status" value="1"/>
</dbReference>
<evidence type="ECO:0000259" key="1">
    <source>
        <dbReference type="Pfam" id="PF07755"/>
    </source>
</evidence>
<dbReference type="InterPro" id="IPR027417">
    <property type="entry name" value="P-loop_NTPase"/>
</dbReference>
<dbReference type="Gene3D" id="3.40.50.720">
    <property type="entry name" value="NAD(P)-binding Rossmann-like Domain"/>
    <property type="match status" value="1"/>
</dbReference>
<accession>A0A931I000</accession>
<comment type="caution">
    <text evidence="3">The sequence shown here is derived from an EMBL/GenBank/DDBJ whole genome shotgun (WGS) entry which is preliminary data.</text>
</comment>
<dbReference type="EMBL" id="JADZLT010000040">
    <property type="protein sequence ID" value="MBH0236825.1"/>
    <property type="molecule type" value="Genomic_DNA"/>
</dbReference>
<dbReference type="InterPro" id="IPR011669">
    <property type="entry name" value="DgcN-like"/>
</dbReference>
<gene>
    <name evidence="3" type="ORF">I5731_03230</name>
</gene>
<feature type="domain" description="D-glutamate N-acetyltransferase-like C-terminal" evidence="1">
    <location>
        <begin position="129"/>
        <end position="327"/>
    </location>
</feature>
<sequence length="336" mass="34961">MEIARPYLIFLGDVHDALAAKTGLGIVDWRRDWCVGQLRLPGCNADAGLPDLTLAEATAAGAKTLVIGVVNPGGLLPDHWVATIVAAIAAGMDVASGLHMRLGDVPEIRAAADAAGAKLFDVRHADRRFATGKGTKRSGLRLLTVGTDCSIGKKYTALALEAEMRARGMDADFRATGQTGILISGRGVAIDAVVADFISGAAEWLTPDAAPGHWDVVEGQGSLFHPSFAGVTLGLLHGSQPDAFVVCHEPTRTTMRNVAHPLPTIADVIDLTIACGRLTNPAIRCIGIAVNTAALDETEARAVLAATADEYGLPASDPVRFGVGPLVDRLAAEFPA</sequence>
<organism evidence="3 4">
    <name type="scientific">Methylobrevis albus</name>
    <dbReference type="NCBI Taxonomy" id="2793297"/>
    <lineage>
        <taxon>Bacteria</taxon>
        <taxon>Pseudomonadati</taxon>
        <taxon>Pseudomonadota</taxon>
        <taxon>Alphaproteobacteria</taxon>
        <taxon>Hyphomicrobiales</taxon>
        <taxon>Pleomorphomonadaceae</taxon>
        <taxon>Methylobrevis</taxon>
    </lineage>
</organism>
<proteinExistence type="predicted"/>
<feature type="domain" description="D-glutamate N-acetyltransferase-like N-terminal" evidence="2">
    <location>
        <begin position="41"/>
        <end position="124"/>
    </location>
</feature>
<keyword evidence="4" id="KW-1185">Reference proteome</keyword>
<dbReference type="RefSeq" id="WP_197309922.1">
    <property type="nucleotide sequence ID" value="NZ_JADZLT010000040.1"/>
</dbReference>
<dbReference type="Pfam" id="PF07755">
    <property type="entry name" value="DUF1611"/>
    <property type="match status" value="1"/>
</dbReference>
<dbReference type="InterPro" id="IPR035402">
    <property type="entry name" value="DgcN-like_N"/>
</dbReference>
<evidence type="ECO:0000259" key="2">
    <source>
        <dbReference type="Pfam" id="PF17396"/>
    </source>
</evidence>
<dbReference type="SUPFAM" id="SSF52540">
    <property type="entry name" value="P-loop containing nucleoside triphosphate hydrolases"/>
    <property type="match status" value="1"/>
</dbReference>
<dbReference type="PANTHER" id="PTHR40690:SF1">
    <property type="entry name" value="DUF1611 DOMAIN-CONTAINING PROTEIN"/>
    <property type="match status" value="1"/>
</dbReference>
<protein>
    <submittedName>
        <fullName evidence="3">DUF1611 domain-containing protein</fullName>
    </submittedName>
</protein>
<reference evidence="3" key="1">
    <citation type="submission" date="2020-12" db="EMBL/GenBank/DDBJ databases">
        <title>Methylobrevis albus sp. nov., isolated from fresh water lack sediment.</title>
        <authorList>
            <person name="Zou Q."/>
        </authorList>
    </citation>
    <scope>NUCLEOTIDE SEQUENCE</scope>
    <source>
        <strain evidence="3">L22</strain>
    </source>
</reference>
<evidence type="ECO:0000313" key="4">
    <source>
        <dbReference type="Proteomes" id="UP000631694"/>
    </source>
</evidence>
<dbReference type="InterPro" id="IPR035086">
    <property type="entry name" value="DgcN-like_C"/>
</dbReference>
<dbReference type="Proteomes" id="UP000631694">
    <property type="component" value="Unassembled WGS sequence"/>
</dbReference>
<name>A0A931I000_9HYPH</name>
<evidence type="ECO:0000313" key="3">
    <source>
        <dbReference type="EMBL" id="MBH0236825.1"/>
    </source>
</evidence>
<dbReference type="PANTHER" id="PTHR40690">
    <property type="entry name" value="GLL3100 PROTEIN"/>
    <property type="match status" value="1"/>
</dbReference>
<dbReference type="Gene3D" id="3.40.50.300">
    <property type="entry name" value="P-loop containing nucleotide triphosphate hydrolases"/>
    <property type="match status" value="1"/>
</dbReference>
<dbReference type="PIRSF" id="PIRSF026760">
    <property type="entry name" value="UCP026760"/>
    <property type="match status" value="1"/>
</dbReference>
<dbReference type="AlphaFoldDB" id="A0A931I000"/>